<accession>A0A318L0L3</accession>
<sequence>MMILTFETRQAFRDWLSKHHPSEAGVWLRFGKSAQIKTLKASEALEEALCFGWIDGQMKSLDEHSYIKYFALRRKNSKWSAKNKALCEKLIKEGLMSSFGFLKIEEAKQNGQWDQDHAPMPISDEQLDEVAKQLKENTAAYHNFIKMPQSVKKTYARAYFDAKTEAGRKRRLEWMLDRLAKNLKPM</sequence>
<protein>
    <submittedName>
        <fullName evidence="1">Uncharacterized protein YdeI (YjbR/CyaY-like superfamily)</fullName>
    </submittedName>
</protein>
<reference evidence="1 2" key="1">
    <citation type="submission" date="2018-05" db="EMBL/GenBank/DDBJ databases">
        <title>Genomic Encyclopedia of Type Strains, Phase IV (KMG-IV): sequencing the most valuable type-strain genomes for metagenomic binning, comparative biology and taxonomic classification.</title>
        <authorList>
            <person name="Goeker M."/>
        </authorList>
    </citation>
    <scope>NUCLEOTIDE SEQUENCE [LARGE SCALE GENOMIC DNA]</scope>
    <source>
        <strain evidence="1 2">JC118</strain>
    </source>
</reference>
<proteinExistence type="predicted"/>
<dbReference type="AlphaFoldDB" id="A0A318L0L3"/>
<evidence type="ECO:0000313" key="2">
    <source>
        <dbReference type="Proteomes" id="UP000247612"/>
    </source>
</evidence>
<evidence type="ECO:0000313" key="1">
    <source>
        <dbReference type="EMBL" id="PXX81485.1"/>
    </source>
</evidence>
<keyword evidence="2" id="KW-1185">Reference proteome</keyword>
<dbReference type="Proteomes" id="UP000247612">
    <property type="component" value="Unassembled WGS sequence"/>
</dbReference>
<dbReference type="STRING" id="1034346.GCA_000313565_00089"/>
<dbReference type="Pfam" id="PF13376">
    <property type="entry name" value="OmdA"/>
    <property type="match status" value="1"/>
</dbReference>
<dbReference type="EMBL" id="QJKH01000001">
    <property type="protein sequence ID" value="PXX81485.1"/>
    <property type="molecule type" value="Genomic_DNA"/>
</dbReference>
<gene>
    <name evidence="1" type="ORF">DES51_10190</name>
</gene>
<organism evidence="1 2">
    <name type="scientific">Dielma fastidiosa</name>
    <dbReference type="NCBI Taxonomy" id="1034346"/>
    <lineage>
        <taxon>Bacteria</taxon>
        <taxon>Bacillati</taxon>
        <taxon>Bacillota</taxon>
        <taxon>Erysipelotrichia</taxon>
        <taxon>Erysipelotrichales</taxon>
        <taxon>Erysipelotrichaceae</taxon>
        <taxon>Dielma</taxon>
    </lineage>
</organism>
<name>A0A318L0L3_9FIRM</name>
<dbReference type="RefSeq" id="WP_022936401.1">
    <property type="nucleotide sequence ID" value="NZ_CABKRQ010000001.1"/>
</dbReference>
<comment type="caution">
    <text evidence="1">The sequence shown here is derived from an EMBL/GenBank/DDBJ whole genome shotgun (WGS) entry which is preliminary data.</text>
</comment>